<name>A0A7Z1AEA6_9GAMM</name>
<reference evidence="2 3" key="1">
    <citation type="submission" date="2016-06" db="EMBL/GenBank/DDBJ databases">
        <title>Genome sequence of endosymbiont of Candidatus Endolucinida thiodiazotropha.</title>
        <authorList>
            <person name="Poehlein A."/>
            <person name="Koenig S."/>
            <person name="Heiden S.E."/>
            <person name="Thuermer A."/>
            <person name="Voget S."/>
            <person name="Daniel R."/>
            <person name="Markert S."/>
            <person name="Gros O."/>
            <person name="Schweder T."/>
        </authorList>
    </citation>
    <scope>NUCLEOTIDE SEQUENCE [LARGE SCALE GENOMIC DNA]</scope>
    <source>
        <strain evidence="2 3">COS</strain>
    </source>
</reference>
<dbReference type="AlphaFoldDB" id="A0A7Z1AEA6"/>
<dbReference type="Proteomes" id="UP000094769">
    <property type="component" value="Unassembled WGS sequence"/>
</dbReference>
<organism evidence="2 3">
    <name type="scientific">Candidatus Thiodiazotropha endolucinida</name>
    <dbReference type="NCBI Taxonomy" id="1655433"/>
    <lineage>
        <taxon>Bacteria</taxon>
        <taxon>Pseudomonadati</taxon>
        <taxon>Pseudomonadota</taxon>
        <taxon>Gammaproteobacteria</taxon>
        <taxon>Chromatiales</taxon>
        <taxon>Sedimenticolaceae</taxon>
        <taxon>Candidatus Thiodiazotropha</taxon>
    </lineage>
</organism>
<keyword evidence="3" id="KW-1185">Reference proteome</keyword>
<evidence type="ECO:0000256" key="1">
    <source>
        <dbReference type="SAM" id="Phobius"/>
    </source>
</evidence>
<feature type="transmembrane region" description="Helical" evidence="1">
    <location>
        <begin position="32"/>
        <end position="53"/>
    </location>
</feature>
<evidence type="ECO:0000313" key="2">
    <source>
        <dbReference type="EMBL" id="ODJ86667.1"/>
    </source>
</evidence>
<dbReference type="EMBL" id="MARB01000019">
    <property type="protein sequence ID" value="ODJ86667.1"/>
    <property type="molecule type" value="Genomic_DNA"/>
</dbReference>
<dbReference type="RefSeq" id="WP_069126817.1">
    <property type="nucleotide sequence ID" value="NZ_MARB01000019.1"/>
</dbReference>
<proteinExistence type="predicted"/>
<comment type="caution">
    <text evidence="2">The sequence shown here is derived from an EMBL/GenBank/DDBJ whole genome shotgun (WGS) entry which is preliminary data.</text>
</comment>
<keyword evidence="1" id="KW-1133">Transmembrane helix</keyword>
<gene>
    <name evidence="2" type="ORF">CODIS_31510</name>
</gene>
<sequence>MSAQRMLFLTVAVLLFAGIGLSGWNQVHWFLYLPAGMLVFAGLTGLCPGLVLYRKLGFK</sequence>
<keyword evidence="1" id="KW-0812">Transmembrane</keyword>
<keyword evidence="1" id="KW-0472">Membrane</keyword>
<evidence type="ECO:0000313" key="3">
    <source>
        <dbReference type="Proteomes" id="UP000094769"/>
    </source>
</evidence>
<evidence type="ECO:0008006" key="4">
    <source>
        <dbReference type="Google" id="ProtNLM"/>
    </source>
</evidence>
<accession>A0A7Z1AEA6</accession>
<protein>
    <recommendedName>
        <fullName evidence="4">DUF2892 domain-containing protein</fullName>
    </recommendedName>
</protein>